<dbReference type="Pfam" id="PF22055">
    <property type="entry name" value="MvaT_DBD"/>
    <property type="match status" value="1"/>
</dbReference>
<dbReference type="Proteomes" id="UP000182332">
    <property type="component" value="Unassembled WGS sequence"/>
</dbReference>
<gene>
    <name evidence="2" type="ORF">SAMN05216197_101235</name>
</gene>
<evidence type="ECO:0000313" key="2">
    <source>
        <dbReference type="EMBL" id="SES67957.1"/>
    </source>
</evidence>
<feature type="domain" description="MvaT DNA-binding" evidence="1">
    <location>
        <begin position="104"/>
        <end position="139"/>
    </location>
</feature>
<evidence type="ECO:0000313" key="3">
    <source>
        <dbReference type="Proteomes" id="UP000182332"/>
    </source>
</evidence>
<accession>A0A1H9YH93</accession>
<dbReference type="AlphaFoldDB" id="A0A1H9YH93"/>
<name>A0A1H9YH93_9PSED</name>
<dbReference type="EMBL" id="FOHW01000001">
    <property type="protein sequence ID" value="SES67957.1"/>
    <property type="molecule type" value="Genomic_DNA"/>
</dbReference>
<evidence type="ECO:0000259" key="1">
    <source>
        <dbReference type="Pfam" id="PF22055"/>
    </source>
</evidence>
<organism evidence="2 3">
    <name type="scientific">Pseudomonas graminis</name>
    <dbReference type="NCBI Taxonomy" id="158627"/>
    <lineage>
        <taxon>Bacteria</taxon>
        <taxon>Pseudomonadati</taxon>
        <taxon>Pseudomonadota</taxon>
        <taxon>Gammaproteobacteria</taxon>
        <taxon>Pseudomonadales</taxon>
        <taxon>Pseudomonadaceae</taxon>
        <taxon>Pseudomonas</taxon>
    </lineage>
</organism>
<protein>
    <submittedName>
        <fullName evidence="2">H-NS family protein MvaT</fullName>
    </submittedName>
</protein>
<dbReference type="CDD" id="cd16170">
    <property type="entry name" value="MvaT_DBD"/>
    <property type="match status" value="1"/>
</dbReference>
<dbReference type="InterPro" id="IPR035616">
    <property type="entry name" value="MvaT_DBD"/>
</dbReference>
<dbReference type="NCBIfam" id="NF041859">
    <property type="entry name" value="silencer_MvaTU"/>
    <property type="match status" value="1"/>
</dbReference>
<proteinExistence type="predicted"/>
<sequence length="142" mass="16101">MTDLRRSANIAHIKTTLEIYMSRLAEFRKLEQQLAAQLAELETLKNDTGLKKEIEFETKLRGLLGEYGFSLREIVGILDPQAASGRKSAPVTAEKKTRKAREMKVYKNPLTGEVVETKGGNHKLLKAWKGQFGEEVENWLVK</sequence>
<reference evidence="2 3" key="1">
    <citation type="submission" date="2016-10" db="EMBL/GenBank/DDBJ databases">
        <authorList>
            <person name="de Groot N.N."/>
        </authorList>
    </citation>
    <scope>NUCLEOTIDE SEQUENCE [LARGE SCALE GENOMIC DNA]</scope>
    <source>
        <strain evidence="2 3">DSM 11363</strain>
    </source>
</reference>